<evidence type="ECO:0000313" key="3">
    <source>
        <dbReference type="EMBL" id="EGB12407.1"/>
    </source>
</evidence>
<evidence type="ECO:0000256" key="1">
    <source>
        <dbReference type="SAM" id="MobiDB-lite"/>
    </source>
</evidence>
<evidence type="ECO:0000313" key="4">
    <source>
        <dbReference type="Proteomes" id="UP000002729"/>
    </source>
</evidence>
<protein>
    <submittedName>
        <fullName evidence="3">Expressed protein</fullName>
    </submittedName>
</protein>
<feature type="region of interest" description="Disordered" evidence="1">
    <location>
        <begin position="603"/>
        <end position="628"/>
    </location>
</feature>
<feature type="compositionally biased region" description="Basic residues" evidence="1">
    <location>
        <begin position="76"/>
        <end position="96"/>
    </location>
</feature>
<feature type="compositionally biased region" description="Low complexity" evidence="1">
    <location>
        <begin position="615"/>
        <end position="624"/>
    </location>
</feature>
<organism evidence="4">
    <name type="scientific">Aureococcus anophagefferens</name>
    <name type="common">Harmful bloom alga</name>
    <dbReference type="NCBI Taxonomy" id="44056"/>
    <lineage>
        <taxon>Eukaryota</taxon>
        <taxon>Sar</taxon>
        <taxon>Stramenopiles</taxon>
        <taxon>Ochrophyta</taxon>
        <taxon>Pelagophyceae</taxon>
        <taxon>Pelagomonadales</taxon>
        <taxon>Pelagomonadaceae</taxon>
        <taxon>Aureococcus</taxon>
    </lineage>
</organism>
<dbReference type="AlphaFoldDB" id="F0XZ64"/>
<name>F0XZ64_AURAN</name>
<dbReference type="RefSeq" id="XP_009033440.1">
    <property type="nucleotide sequence ID" value="XM_009035192.1"/>
</dbReference>
<dbReference type="GeneID" id="20227867"/>
<dbReference type="SUPFAM" id="SSF56112">
    <property type="entry name" value="Protein kinase-like (PK-like)"/>
    <property type="match status" value="1"/>
</dbReference>
<dbReference type="Proteomes" id="UP000002729">
    <property type="component" value="Unassembled WGS sequence"/>
</dbReference>
<dbReference type="InParanoid" id="F0XZ64"/>
<dbReference type="InterPro" id="IPR011009">
    <property type="entry name" value="Kinase-like_dom_sf"/>
</dbReference>
<evidence type="ECO:0000259" key="2">
    <source>
        <dbReference type="PROSITE" id="PS50011"/>
    </source>
</evidence>
<dbReference type="GO" id="GO:0005524">
    <property type="term" value="F:ATP binding"/>
    <property type="evidence" value="ECO:0007669"/>
    <property type="project" value="InterPro"/>
</dbReference>
<feature type="domain" description="Protein kinase" evidence="2">
    <location>
        <begin position="659"/>
        <end position="991"/>
    </location>
</feature>
<dbReference type="PROSITE" id="PS50011">
    <property type="entry name" value="PROTEIN_KINASE_DOM"/>
    <property type="match status" value="1"/>
</dbReference>
<keyword evidence="4" id="KW-1185">Reference proteome</keyword>
<feature type="region of interest" description="Disordered" evidence="1">
    <location>
        <begin position="1"/>
        <end position="38"/>
    </location>
</feature>
<feature type="compositionally biased region" description="Basic residues" evidence="1">
    <location>
        <begin position="110"/>
        <end position="123"/>
    </location>
</feature>
<proteinExistence type="predicted"/>
<dbReference type="KEGG" id="aaf:AURANDRAFT_70677"/>
<dbReference type="EMBL" id="GL833121">
    <property type="protein sequence ID" value="EGB12407.1"/>
    <property type="molecule type" value="Genomic_DNA"/>
</dbReference>
<gene>
    <name evidence="3" type="ORF">AURANDRAFT_70677</name>
</gene>
<feature type="region of interest" description="Disordered" evidence="1">
    <location>
        <begin position="55"/>
        <end position="130"/>
    </location>
</feature>
<dbReference type="GO" id="GO:0004672">
    <property type="term" value="F:protein kinase activity"/>
    <property type="evidence" value="ECO:0007669"/>
    <property type="project" value="InterPro"/>
</dbReference>
<sequence length="991" mass="108929">MSCAETGQLQPPDPATPRATRHAPPLRATTVEERPVERLKSANRARCVSMVCSSRRVRAAPSPHGRLMASTIVNARRGRRSRRRGPAVVRRRRKSYRIGEASDRTTARPSARRRGRSLRRRRPDRVDSPADSTMRLIRAIAFAAAAAAARGALDARDASNTSWWRLALAAPVISPDFTLVSKHVCERGSTFAHSEIKNYFPSDCGERIMSFKNFQEIYTKKLNCEPAGLGHVGHCVVEMIADRRSPGPGARYFQQYVGYSGVYLRGVDGLGDGFAPSLYCHERDWLNAHLFATSNCRRRHSKQDCTANATCSWQEKKHRCGETRKKEKLGTEVFRLYPTGVALFRDHFECFVAPPFDEWFGFDALPPADDPARGRRAVAEAYAAVDRDAWVDCGAADGELRVVVHARLGDLIHTPGWKSLRASTAAGAHLRNALRVVAGLRARLPERRVRALILSDSPAETVAATLEGLDVGIHVGGARRDGASHLVDGRTVGLENDFDVSFHGAGHPFVALHCMAAADLLLWPETCGNPWPAVPITGHPKPGHRRLKPTATMKRCSHMALFARELSLRGVPRGLPVKPLDATAVDAGVEELLGSGFPAEPLDATAVDGNSGRSAPARALPRRPGQSTNHLERLDAWLTNASAPPPAHWRVRSPDDLDTRTDHVLSHSGYKDVWLSRLRDGRRVVVKTLHHEGAFEFGNRASDIAYFELLFLEGLRGEPGIPKLFGAYETPTHVVWVTSNGGGPVATGRGTLNLSGKKSEIKYSEVYDARARDAPLDLARAWLRCFRSFGERGGFVLTDFKPEQFTLDANGDIYLVDGPAPNSGPIAAHARRHFTKKTWHPEQADKLKRARIYIEGIGMERPIKTYYLQPGAAQPCPSDDADAGAAVCALRTDSAHNGCGNHVIRKDLSKCGERLLSGPEVSDCVDGACAPFDWRVHVFDAAAREWILPHIIAVAEDRAAAARLERLLPRMMSEDPRVRPSFSALLRELGK</sequence>
<dbReference type="InterPro" id="IPR000719">
    <property type="entry name" value="Prot_kinase_dom"/>
</dbReference>
<accession>F0XZ64</accession>
<feature type="compositionally biased region" description="Low complexity" evidence="1">
    <location>
        <begin position="16"/>
        <end position="29"/>
    </location>
</feature>
<reference evidence="3 4" key="1">
    <citation type="journal article" date="2011" name="Proc. Natl. Acad. Sci. U.S.A.">
        <title>Niche of harmful alga Aureococcus anophagefferens revealed through ecogenomics.</title>
        <authorList>
            <person name="Gobler C.J."/>
            <person name="Berry D.L."/>
            <person name="Dyhrman S.T."/>
            <person name="Wilhelm S.W."/>
            <person name="Salamov A."/>
            <person name="Lobanov A.V."/>
            <person name="Zhang Y."/>
            <person name="Collier J.L."/>
            <person name="Wurch L.L."/>
            <person name="Kustka A.B."/>
            <person name="Dill B.D."/>
            <person name="Shah M."/>
            <person name="VerBerkmoes N.C."/>
            <person name="Kuo A."/>
            <person name="Terry A."/>
            <person name="Pangilinan J."/>
            <person name="Lindquist E.A."/>
            <person name="Lucas S."/>
            <person name="Paulsen I.T."/>
            <person name="Hattenrath-Lehmann T.K."/>
            <person name="Talmage S.C."/>
            <person name="Walker E.A."/>
            <person name="Koch F."/>
            <person name="Burson A.M."/>
            <person name="Marcoval M.A."/>
            <person name="Tang Y.Z."/>
            <person name="Lecleir G.R."/>
            <person name="Coyne K.J."/>
            <person name="Berg G.M."/>
            <person name="Bertrand E.M."/>
            <person name="Saito M.A."/>
            <person name="Gladyshev V.N."/>
            <person name="Grigoriev I.V."/>
        </authorList>
    </citation>
    <scope>NUCLEOTIDE SEQUENCE [LARGE SCALE GENOMIC DNA]</scope>
    <source>
        <strain evidence="4">CCMP 1984</strain>
    </source>
</reference>